<name>A0A4Q1CFQ8_9BACT</name>
<dbReference type="OrthoDB" id="670569at2"/>
<dbReference type="Proteomes" id="UP000290204">
    <property type="component" value="Unassembled WGS sequence"/>
</dbReference>
<proteinExistence type="predicted"/>
<protein>
    <recommendedName>
        <fullName evidence="4">Outer membrane protein beta-barrel domain-containing protein</fullName>
    </recommendedName>
</protein>
<dbReference type="EMBL" id="SDHW01000005">
    <property type="protein sequence ID" value="RXK58799.1"/>
    <property type="molecule type" value="Genomic_DNA"/>
</dbReference>
<organism evidence="2 3">
    <name type="scientific">Lacibacter luteus</name>
    <dbReference type="NCBI Taxonomy" id="2508719"/>
    <lineage>
        <taxon>Bacteria</taxon>
        <taxon>Pseudomonadati</taxon>
        <taxon>Bacteroidota</taxon>
        <taxon>Chitinophagia</taxon>
        <taxon>Chitinophagales</taxon>
        <taxon>Chitinophagaceae</taxon>
        <taxon>Lacibacter</taxon>
    </lineage>
</organism>
<reference evidence="2 3" key="1">
    <citation type="submission" date="2019-01" db="EMBL/GenBank/DDBJ databases">
        <title>Lacibacter sp. strain TTM-7.</title>
        <authorList>
            <person name="Chen W.-M."/>
        </authorList>
    </citation>
    <scope>NUCLEOTIDE SEQUENCE [LARGE SCALE GENOMIC DNA]</scope>
    <source>
        <strain evidence="2 3">TTM-7</strain>
    </source>
</reference>
<evidence type="ECO:0000313" key="2">
    <source>
        <dbReference type="EMBL" id="RXK58799.1"/>
    </source>
</evidence>
<evidence type="ECO:0000313" key="3">
    <source>
        <dbReference type="Proteomes" id="UP000290204"/>
    </source>
</evidence>
<gene>
    <name evidence="2" type="ORF">ESA94_15525</name>
</gene>
<feature type="signal peptide" evidence="1">
    <location>
        <begin position="1"/>
        <end position="18"/>
    </location>
</feature>
<dbReference type="RefSeq" id="WP_129131855.1">
    <property type="nucleotide sequence ID" value="NZ_SDHW01000005.1"/>
</dbReference>
<feature type="chain" id="PRO_5020407819" description="Outer membrane protein beta-barrel domain-containing protein" evidence="1">
    <location>
        <begin position="19"/>
        <end position="178"/>
    </location>
</feature>
<sequence>MRLLLLLVAVLFGYNANAQIEVLTVLNPKPESKYIVGFGAMLKFGVPVLEKADEINIEVGVKFIPEIEYPDSYGIAYVPVKLGYRYTLDRSGTGFYAEPQLGYSVYGARSYQNMDGADVDEIIKGPISGLSFGYLFPSEKIVQLDLSLRYENVFYKQGSVHTIGLRLSSHFRFKNRDY</sequence>
<accession>A0A4Q1CFQ8</accession>
<keyword evidence="3" id="KW-1185">Reference proteome</keyword>
<comment type="caution">
    <text evidence="2">The sequence shown here is derived from an EMBL/GenBank/DDBJ whole genome shotgun (WGS) entry which is preliminary data.</text>
</comment>
<evidence type="ECO:0000256" key="1">
    <source>
        <dbReference type="SAM" id="SignalP"/>
    </source>
</evidence>
<dbReference type="AlphaFoldDB" id="A0A4Q1CFQ8"/>
<keyword evidence="1" id="KW-0732">Signal</keyword>
<evidence type="ECO:0008006" key="4">
    <source>
        <dbReference type="Google" id="ProtNLM"/>
    </source>
</evidence>